<name>A0AAV2JVY7_KNICA</name>
<reference evidence="1 2" key="1">
    <citation type="submission" date="2024-04" db="EMBL/GenBank/DDBJ databases">
        <authorList>
            <person name="Waldvogel A.-M."/>
            <person name="Schoenle A."/>
        </authorList>
    </citation>
    <scope>NUCLEOTIDE SEQUENCE [LARGE SCALE GENOMIC DNA]</scope>
</reference>
<proteinExistence type="predicted"/>
<evidence type="ECO:0008006" key="3">
    <source>
        <dbReference type="Google" id="ProtNLM"/>
    </source>
</evidence>
<protein>
    <recommendedName>
        <fullName evidence="3">Reverse transcriptase domain-containing protein</fullName>
    </recommendedName>
</protein>
<dbReference type="InterPro" id="IPR036691">
    <property type="entry name" value="Endo/exonu/phosph_ase_sf"/>
</dbReference>
<dbReference type="SUPFAM" id="SSF56219">
    <property type="entry name" value="DNase I-like"/>
    <property type="match status" value="1"/>
</dbReference>
<organism evidence="1 2">
    <name type="scientific">Knipowitschia caucasica</name>
    <name type="common">Caucasian dwarf goby</name>
    <name type="synonym">Pomatoschistus caucasicus</name>
    <dbReference type="NCBI Taxonomy" id="637954"/>
    <lineage>
        <taxon>Eukaryota</taxon>
        <taxon>Metazoa</taxon>
        <taxon>Chordata</taxon>
        <taxon>Craniata</taxon>
        <taxon>Vertebrata</taxon>
        <taxon>Euteleostomi</taxon>
        <taxon>Actinopterygii</taxon>
        <taxon>Neopterygii</taxon>
        <taxon>Teleostei</taxon>
        <taxon>Neoteleostei</taxon>
        <taxon>Acanthomorphata</taxon>
        <taxon>Gobiaria</taxon>
        <taxon>Gobiiformes</taxon>
        <taxon>Gobioidei</taxon>
        <taxon>Gobiidae</taxon>
        <taxon>Gobiinae</taxon>
        <taxon>Knipowitschia</taxon>
    </lineage>
</organism>
<dbReference type="EMBL" id="OZ035836">
    <property type="protein sequence ID" value="CAL1580821.1"/>
    <property type="molecule type" value="Genomic_DNA"/>
</dbReference>
<keyword evidence="2" id="KW-1185">Reference proteome</keyword>
<sequence length="377" mass="42013">METTIVTFVGVYLPCTGAQRLLMMDTLCDCIRECTDVLFVAGDWNCTVDPRQDRNHRELHPASSLRLSRMLEAHSLEDVSRTLHPGCFGSPTCGKAHFVSLQQWWDYGKVQIRQLCQEYTHGVTRDRARLVKELETMVVELQRFAFFFSLEKKNGQRRIIQSLCSDSGRLITDSAEVRSFVAGFYEHLFSSELRPSSVMGGQFGDGVPQVSDEENNKLEAPLTLVELNSGVGSLKPGRAPGIDGLSADFYKAFWDILGPDLLEVFTDSLESGRLPLSCGRAVSTLLPKKVLASRVRGVMALVIHMDQTYCGPSRLIGDNIALISDVLEVSGSLGVNLGLISIDQEKAFDRVEHQYLWQTNASRGKKTVRAEKHSLRL</sequence>
<dbReference type="AlphaFoldDB" id="A0AAV2JVY7"/>
<dbReference type="Gene3D" id="3.60.10.10">
    <property type="entry name" value="Endonuclease/exonuclease/phosphatase"/>
    <property type="match status" value="1"/>
</dbReference>
<evidence type="ECO:0000313" key="2">
    <source>
        <dbReference type="Proteomes" id="UP001497482"/>
    </source>
</evidence>
<accession>A0AAV2JVY7</accession>
<gene>
    <name evidence="1" type="ORF">KC01_LOCUS11619</name>
</gene>
<dbReference type="PANTHER" id="PTHR19446">
    <property type="entry name" value="REVERSE TRANSCRIPTASES"/>
    <property type="match status" value="1"/>
</dbReference>
<dbReference type="Proteomes" id="UP001497482">
    <property type="component" value="Chromosome 14"/>
</dbReference>
<evidence type="ECO:0000313" key="1">
    <source>
        <dbReference type="EMBL" id="CAL1580821.1"/>
    </source>
</evidence>